<sequence length="134" mass="15494">ETRKQNISLEPKFIQFTLTKMEIYWLFFPVCNIGIIMFLRFATGRNEVDIKLPFMPGFMVRSNGWMRNFCPIRLIVIGVMVSLFSCAELVSDNVTSGLMVRFTNDNIYKSIVCSVFLLLGSKYETPLLMGPWMN</sequence>
<dbReference type="EMBL" id="GEBQ01025100">
    <property type="protein sequence ID" value="JAT14877.1"/>
    <property type="molecule type" value="Transcribed_RNA"/>
</dbReference>
<feature type="non-terminal residue" evidence="2">
    <location>
        <position position="1"/>
    </location>
</feature>
<accession>A0A1B6KTV7</accession>
<feature type="transmembrane region" description="Helical" evidence="1">
    <location>
        <begin position="23"/>
        <end position="43"/>
    </location>
</feature>
<dbReference type="AlphaFoldDB" id="A0A1B6KTV7"/>
<reference evidence="2" key="1">
    <citation type="submission" date="2015-11" db="EMBL/GenBank/DDBJ databases">
        <title>De novo transcriptome assembly of four potential Pierce s Disease insect vectors from Arizona vineyards.</title>
        <authorList>
            <person name="Tassone E.E."/>
        </authorList>
    </citation>
    <scope>NUCLEOTIDE SEQUENCE</scope>
</reference>
<name>A0A1B6KTV7_9HEMI</name>
<keyword evidence="1" id="KW-0812">Transmembrane</keyword>
<keyword evidence="1" id="KW-1133">Transmembrane helix</keyword>
<feature type="non-terminal residue" evidence="2">
    <location>
        <position position="134"/>
    </location>
</feature>
<protein>
    <submittedName>
        <fullName evidence="2">Uncharacterized protein</fullName>
    </submittedName>
</protein>
<organism evidence="2">
    <name type="scientific">Graphocephala atropunctata</name>
    <dbReference type="NCBI Taxonomy" id="36148"/>
    <lineage>
        <taxon>Eukaryota</taxon>
        <taxon>Metazoa</taxon>
        <taxon>Ecdysozoa</taxon>
        <taxon>Arthropoda</taxon>
        <taxon>Hexapoda</taxon>
        <taxon>Insecta</taxon>
        <taxon>Pterygota</taxon>
        <taxon>Neoptera</taxon>
        <taxon>Paraneoptera</taxon>
        <taxon>Hemiptera</taxon>
        <taxon>Auchenorrhyncha</taxon>
        <taxon>Membracoidea</taxon>
        <taxon>Cicadellidae</taxon>
        <taxon>Cicadellinae</taxon>
        <taxon>Cicadellini</taxon>
        <taxon>Graphocephala</taxon>
    </lineage>
</organism>
<gene>
    <name evidence="2" type="ORF">g.2395</name>
</gene>
<evidence type="ECO:0000256" key="1">
    <source>
        <dbReference type="SAM" id="Phobius"/>
    </source>
</evidence>
<feature type="transmembrane region" description="Helical" evidence="1">
    <location>
        <begin position="64"/>
        <end position="87"/>
    </location>
</feature>
<feature type="transmembrane region" description="Helical" evidence="1">
    <location>
        <begin position="107"/>
        <end position="123"/>
    </location>
</feature>
<proteinExistence type="predicted"/>
<evidence type="ECO:0000313" key="2">
    <source>
        <dbReference type="EMBL" id="JAT14877.1"/>
    </source>
</evidence>
<keyword evidence="1" id="KW-0472">Membrane</keyword>